<protein>
    <submittedName>
        <fullName evidence="1">Methyltransferase domain-containing protein</fullName>
    </submittedName>
</protein>
<dbReference type="CDD" id="cd02440">
    <property type="entry name" value="AdoMet_MTases"/>
    <property type="match status" value="1"/>
</dbReference>
<keyword evidence="2" id="KW-1185">Reference proteome</keyword>
<dbReference type="Gene3D" id="3.40.50.150">
    <property type="entry name" value="Vaccinia Virus protein VP39"/>
    <property type="match status" value="1"/>
</dbReference>
<keyword evidence="1" id="KW-0808">Transferase</keyword>
<organism evidence="1 2">
    <name type="scientific">Paenibacillus plantarum</name>
    <dbReference type="NCBI Taxonomy" id="2654975"/>
    <lineage>
        <taxon>Bacteria</taxon>
        <taxon>Bacillati</taxon>
        <taxon>Bacillota</taxon>
        <taxon>Bacilli</taxon>
        <taxon>Bacillales</taxon>
        <taxon>Paenibacillaceae</taxon>
        <taxon>Paenibacillus</taxon>
    </lineage>
</organism>
<name>A0ABX1XFN0_9BACL</name>
<accession>A0ABX1XFN0</accession>
<keyword evidence="1" id="KW-0489">Methyltransferase</keyword>
<evidence type="ECO:0000313" key="1">
    <source>
        <dbReference type="EMBL" id="NOU66739.1"/>
    </source>
</evidence>
<dbReference type="Proteomes" id="UP000653578">
    <property type="component" value="Unassembled WGS sequence"/>
</dbReference>
<reference evidence="1 2" key="1">
    <citation type="submission" date="2019-10" db="EMBL/GenBank/DDBJ databases">
        <title>Description of Paenibacillus humi sp. nov.</title>
        <authorList>
            <person name="Carlier A."/>
            <person name="Qi S."/>
        </authorList>
    </citation>
    <scope>NUCLEOTIDE SEQUENCE [LARGE SCALE GENOMIC DNA]</scope>
    <source>
        <strain evidence="1 2">LMG 31461</strain>
    </source>
</reference>
<dbReference type="EMBL" id="WHNY01000065">
    <property type="protein sequence ID" value="NOU66739.1"/>
    <property type="molecule type" value="Genomic_DNA"/>
</dbReference>
<gene>
    <name evidence="1" type="ORF">GC096_22085</name>
</gene>
<dbReference type="GO" id="GO:0008168">
    <property type="term" value="F:methyltransferase activity"/>
    <property type="evidence" value="ECO:0007669"/>
    <property type="project" value="UniProtKB-KW"/>
</dbReference>
<dbReference type="SUPFAM" id="SSF53335">
    <property type="entry name" value="S-adenosyl-L-methionine-dependent methyltransferases"/>
    <property type="match status" value="1"/>
</dbReference>
<dbReference type="InterPro" id="IPR029063">
    <property type="entry name" value="SAM-dependent_MTases_sf"/>
</dbReference>
<dbReference type="GO" id="GO:0032259">
    <property type="term" value="P:methylation"/>
    <property type="evidence" value="ECO:0007669"/>
    <property type="project" value="UniProtKB-KW"/>
</dbReference>
<sequence>MSVDRINEYANSMFINEKLHEKWIQSCADYIVEICGELIQDKVVIDYAFGRGNWSLAFLRAGAKRVISVDASSDNVRRFNDYCINLNIKNIEIIHGNILEEELNLQADFIWLYGILPCIKEFDTFIGKIKQCLMNEDAFIYVYSYNAKSLREFTVDTCRNVLIYENYKEFTDDSDLFIRHARLRARDDLTAPHVRWDTSETLINDLNKNGLYAVRQDKDFYEYLTGVYNEEFYPYQYLCKVNPPNKIETIENSNSYVQEINLLYQLADQVFSYSYSESERKKIAIGLFNTHFAYLDDNKSINKCIIELFLYLMQIVFRMGNKYEVKGSSNITMYIELFKLSVSGSPRSDYYDLISNNIISKYLIENTVRI</sequence>
<comment type="caution">
    <text evidence="1">The sequence shown here is derived from an EMBL/GenBank/DDBJ whole genome shotgun (WGS) entry which is preliminary data.</text>
</comment>
<evidence type="ECO:0000313" key="2">
    <source>
        <dbReference type="Proteomes" id="UP000653578"/>
    </source>
</evidence>
<dbReference type="RefSeq" id="WP_171633288.1">
    <property type="nucleotide sequence ID" value="NZ_WHNY01000065.1"/>
</dbReference>
<proteinExistence type="predicted"/>